<evidence type="ECO:0000259" key="7">
    <source>
        <dbReference type="PROSITE" id="PS50069"/>
    </source>
</evidence>
<feature type="compositionally biased region" description="Polar residues" evidence="6">
    <location>
        <begin position="341"/>
        <end position="350"/>
    </location>
</feature>
<dbReference type="Pfam" id="PF00888">
    <property type="entry name" value="Cullin"/>
    <property type="match status" value="1"/>
</dbReference>
<proteinExistence type="inferred from homology"/>
<gene>
    <name evidence="8" type="ORF">QCA50_005794</name>
</gene>
<dbReference type="Gene3D" id="3.30.230.130">
    <property type="entry name" value="Cullin, Chain C, Domain 2"/>
    <property type="match status" value="1"/>
</dbReference>
<evidence type="ECO:0000256" key="6">
    <source>
        <dbReference type="SAM" id="MobiDB-lite"/>
    </source>
</evidence>
<dbReference type="InterPro" id="IPR059120">
    <property type="entry name" value="Cullin-like_AB"/>
</dbReference>
<evidence type="ECO:0000256" key="4">
    <source>
        <dbReference type="PROSITE-ProRule" id="PRU00330"/>
    </source>
</evidence>
<dbReference type="InterPro" id="IPR016158">
    <property type="entry name" value="Cullin_homology"/>
</dbReference>
<dbReference type="Proteomes" id="UP001385951">
    <property type="component" value="Unassembled WGS sequence"/>
</dbReference>
<dbReference type="SUPFAM" id="SSF46785">
    <property type="entry name" value="Winged helix' DNA-binding domain"/>
    <property type="match status" value="1"/>
</dbReference>
<dbReference type="Gene3D" id="1.20.1310.10">
    <property type="entry name" value="Cullin Repeats"/>
    <property type="match status" value="4"/>
</dbReference>
<dbReference type="GO" id="GO:0006511">
    <property type="term" value="P:ubiquitin-dependent protein catabolic process"/>
    <property type="evidence" value="ECO:0007669"/>
    <property type="project" value="InterPro"/>
</dbReference>
<dbReference type="Pfam" id="PF26557">
    <property type="entry name" value="Cullin_AB"/>
    <property type="match status" value="1"/>
</dbReference>
<evidence type="ECO:0000313" key="8">
    <source>
        <dbReference type="EMBL" id="KAK7690695.1"/>
    </source>
</evidence>
<keyword evidence="9" id="KW-1185">Reference proteome</keyword>
<dbReference type="InterPro" id="IPR019559">
    <property type="entry name" value="Cullin_neddylation_domain"/>
</dbReference>
<reference evidence="8 9" key="1">
    <citation type="submission" date="2022-09" db="EMBL/GenBank/DDBJ databases">
        <authorList>
            <person name="Palmer J.M."/>
        </authorList>
    </citation>
    <scope>NUCLEOTIDE SEQUENCE [LARGE SCALE GENOMIC DNA]</scope>
    <source>
        <strain evidence="8 9">DSM 7382</strain>
    </source>
</reference>
<comment type="similarity">
    <text evidence="1 4 5">Belongs to the cullin family.</text>
</comment>
<evidence type="ECO:0000256" key="1">
    <source>
        <dbReference type="ARBA" id="ARBA00006019"/>
    </source>
</evidence>
<dbReference type="GO" id="GO:0031461">
    <property type="term" value="C:cullin-RING ubiquitin ligase complex"/>
    <property type="evidence" value="ECO:0007669"/>
    <property type="project" value="InterPro"/>
</dbReference>
<dbReference type="SUPFAM" id="SSF75632">
    <property type="entry name" value="Cullin homology domain"/>
    <property type="match status" value="1"/>
</dbReference>
<organism evidence="8 9">
    <name type="scientific">Cerrena zonata</name>
    <dbReference type="NCBI Taxonomy" id="2478898"/>
    <lineage>
        <taxon>Eukaryota</taxon>
        <taxon>Fungi</taxon>
        <taxon>Dikarya</taxon>
        <taxon>Basidiomycota</taxon>
        <taxon>Agaricomycotina</taxon>
        <taxon>Agaricomycetes</taxon>
        <taxon>Polyporales</taxon>
        <taxon>Cerrenaceae</taxon>
        <taxon>Cerrena</taxon>
    </lineage>
</organism>
<evidence type="ECO:0000256" key="3">
    <source>
        <dbReference type="ARBA" id="ARBA00022843"/>
    </source>
</evidence>
<dbReference type="SMART" id="SM00884">
    <property type="entry name" value="Cullin_Nedd8"/>
    <property type="match status" value="1"/>
</dbReference>
<protein>
    <recommendedName>
        <fullName evidence="7">Cullin family profile domain-containing protein</fullName>
    </recommendedName>
</protein>
<feature type="domain" description="Cullin family profile" evidence="7">
    <location>
        <begin position="426"/>
        <end position="658"/>
    </location>
</feature>
<dbReference type="InterPro" id="IPR001373">
    <property type="entry name" value="Cullin_N"/>
</dbReference>
<dbReference type="PANTHER" id="PTHR11932">
    <property type="entry name" value="CULLIN"/>
    <property type="match status" value="1"/>
</dbReference>
<dbReference type="InterPro" id="IPR036317">
    <property type="entry name" value="Cullin_homology_sf"/>
</dbReference>
<dbReference type="InterPro" id="IPR016157">
    <property type="entry name" value="Cullin_CS"/>
</dbReference>
<dbReference type="GO" id="GO:0031625">
    <property type="term" value="F:ubiquitin protein ligase binding"/>
    <property type="evidence" value="ECO:0007669"/>
    <property type="project" value="InterPro"/>
</dbReference>
<evidence type="ECO:0000256" key="2">
    <source>
        <dbReference type="ARBA" id="ARBA00022499"/>
    </source>
</evidence>
<dbReference type="PROSITE" id="PS01256">
    <property type="entry name" value="CULLIN_1"/>
    <property type="match status" value="1"/>
</dbReference>
<dbReference type="Gene3D" id="1.10.10.10">
    <property type="entry name" value="Winged helix-like DNA-binding domain superfamily/Winged helix DNA-binding domain"/>
    <property type="match status" value="1"/>
</dbReference>
<keyword evidence="2" id="KW-1017">Isopeptide bond</keyword>
<dbReference type="FunFam" id="1.20.1310.10:FF:000001">
    <property type="entry name" value="Cullin 3"/>
    <property type="match status" value="1"/>
</dbReference>
<dbReference type="InterPro" id="IPR016159">
    <property type="entry name" value="Cullin_repeat-like_dom_sf"/>
</dbReference>
<comment type="caution">
    <text evidence="8">The sequence shown here is derived from an EMBL/GenBank/DDBJ whole genome shotgun (WGS) entry which is preliminary data.</text>
</comment>
<dbReference type="InterPro" id="IPR036390">
    <property type="entry name" value="WH_DNA-bd_sf"/>
</dbReference>
<dbReference type="Pfam" id="PF10557">
    <property type="entry name" value="Cullin_Nedd8"/>
    <property type="match status" value="1"/>
</dbReference>
<evidence type="ECO:0000256" key="5">
    <source>
        <dbReference type="RuleBase" id="RU003829"/>
    </source>
</evidence>
<dbReference type="InterPro" id="IPR036388">
    <property type="entry name" value="WH-like_DNA-bd_sf"/>
</dbReference>
<dbReference type="PROSITE" id="PS50069">
    <property type="entry name" value="CULLIN_2"/>
    <property type="match status" value="1"/>
</dbReference>
<dbReference type="FunFam" id="1.20.1310.10:FF:000002">
    <property type="entry name" value="cullin-3 isoform X1"/>
    <property type="match status" value="1"/>
</dbReference>
<evidence type="ECO:0000313" key="9">
    <source>
        <dbReference type="Proteomes" id="UP001385951"/>
    </source>
</evidence>
<sequence length="787" mass="90656">MAAPVRRSTKFIKPPKKHGPNISVDEIWSKLSVNIVEILNHRAELLSYEENYRYAYNLVLYRAGDTLYKGACKLIAENLDKLAEQDIKSVFPSGSSDNAIQQSQESELLLKAVRKVWDDFTTSLLRLRDILRYMDRVYTTSARVPETWDTGLLIFLEHIIRPPFQGHIIAAILNQIQTEREGFDINRSAVKGCVDVLLSLEERNGDMTIYKRDLEPEILRESEAFYKAEGEKLLETCGAPEYLQRVESRFDSEESRTHHYLSSQTDAPLRRILEQHLLSPHLPSILHKLHSGLDFMIDGDKLDDLSRLYRLFIMVPEGLPLLKKALRESVIRRGTEINASSTGTDITSQKANEDEDLSSKAKGKGKARPPVTLATQTLQIALKWVQDVLDLKDKFDIIWSRSFKENRDIEATLNEAFGSFINLNAKSPEFISLFIDDHLKKGLKGKSELEVDLVLDKTITVFRFISDKDIFETHYKKHLSKRLLFNRSVSDDAERGMLAKLKVECGTQFTQRMEGMFHDMKISSETMEAYRKHSEQAQNLNIELSVIIQTSTFWPTMGHQTPCVFPELLIKASKSFEQFYLSRHTGRRLTWQPWLGSAEVRTAFNSGKTHVLNVSTLAMVILLLFEDLDGSEFLTYEDIKSATDIEDTELQRQLQSLACAKYKILKKHPPSREISTQDSFSFNAEFSSPLHNIKISTIASKVENADERKETKDRVEEERRYSMDACIVRIMKDRKHMTHNDLVNEVTRQLTGRFLPNPLDIKKRIEGLIEREYLERCEDRKSYNYVA</sequence>
<keyword evidence="3" id="KW-0832">Ubl conjugation</keyword>
<accession>A0AAW0GHK2</accession>
<dbReference type="SUPFAM" id="SSF74788">
    <property type="entry name" value="Cullin repeat-like"/>
    <property type="match status" value="1"/>
</dbReference>
<name>A0AAW0GHK2_9APHY</name>
<dbReference type="SMART" id="SM00182">
    <property type="entry name" value="CULLIN"/>
    <property type="match status" value="1"/>
</dbReference>
<dbReference type="EMBL" id="JASBNA010000006">
    <property type="protein sequence ID" value="KAK7690695.1"/>
    <property type="molecule type" value="Genomic_DNA"/>
</dbReference>
<feature type="region of interest" description="Disordered" evidence="6">
    <location>
        <begin position="341"/>
        <end position="368"/>
    </location>
</feature>
<dbReference type="AlphaFoldDB" id="A0AAW0GHK2"/>
<dbReference type="FunFam" id="1.10.10.10:FF:000014">
    <property type="entry name" value="Cullin 1"/>
    <property type="match status" value="1"/>
</dbReference>
<dbReference type="InterPro" id="IPR045093">
    <property type="entry name" value="Cullin"/>
</dbReference>